<organism evidence="1 2">
    <name type="scientific">Campylobacter avium LMG 24591</name>
    <dbReference type="NCBI Taxonomy" id="522484"/>
    <lineage>
        <taxon>Bacteria</taxon>
        <taxon>Pseudomonadati</taxon>
        <taxon>Campylobacterota</taxon>
        <taxon>Epsilonproteobacteria</taxon>
        <taxon>Campylobacterales</taxon>
        <taxon>Campylobacteraceae</taxon>
        <taxon>Campylobacter</taxon>
    </lineage>
</organism>
<dbReference type="AlphaFoldDB" id="A0A222MWF1"/>
<dbReference type="KEGG" id="cavi:CAV_0568"/>
<dbReference type="OrthoDB" id="5351602at2"/>
<dbReference type="EMBL" id="CP022347">
    <property type="protein sequence ID" value="ASQ30235.1"/>
    <property type="molecule type" value="Genomic_DNA"/>
</dbReference>
<gene>
    <name evidence="1" type="ORF">CAV_0568</name>
</gene>
<sequence>MLDNENLELRTKPNTQEQEKTLLEQITSALNDNAKFTEQIKLSLLALHEILTSHKALEDTYAFLVDECSSLITELENKKGSFEARAKEYLSQFDALLEQTNTAKDESLENAEDAAELHRQNTEIKTQCEAFLNEIKTKSLEFETQLAFLKQVSEEELPKIEEALNLIPSKITELESKKQEILQEFQSLAAEVLTKANEALSLIDEKILSFDKKYTSIKFINNTEPTNTDGVRLSDLWLDTKQGIIRAYTQNPFFSHYGTSYPQHLARLSDLWLNLSNELFCLREDSDLNLKFLKVNEKVLEAKYKQNTEPSLAQAKLGDLWFKCEPMQVYYLENKSWVQIDQKLVRFKQNTEPQASDTNVIEINDIWQNTDTNSFYIYANKGEANEWIKLEEVFNYTKFKGSDFPELAKDDSEDIANKALMRDLYFKCDESELYICLQTNTDKVFKKISEAKEEAKYKQELEPSILKENVLIFKNENDDENEDGFYTGEVYAYKPQNYEDKWLRLNYLKENAHFKDNDSFEISSRYARAYDVWYKESEDELYIYLPKNEEPNSVFEWKKIAFKTPTYAHTSIETDRENAKLGEVYHSVENDSNPYIFSKKGINLDFVKITNAELLEREIKPFWWYNSLLKDFYARVKKVDYKLSKLDKDLRELIASESAKLSTALNEAKVELTNNLNSAKTDLDSKITQTNTELTNTINTKATSLQTSINNVNARYNYAYKVLATNVAAIDFRTALNFKLTLTAAKQITSVSVAGCEGKTGVIFVQGANFISSFASPFNFRIAQSGFGTWELFSYCIINGIIRLTRS</sequence>
<evidence type="ECO:0000313" key="2">
    <source>
        <dbReference type="Proteomes" id="UP000201169"/>
    </source>
</evidence>
<accession>A0A222MWF1</accession>
<evidence type="ECO:0000313" key="1">
    <source>
        <dbReference type="EMBL" id="ASQ30235.1"/>
    </source>
</evidence>
<protein>
    <submittedName>
        <fullName evidence="1">Uncharacterized protein</fullName>
    </submittedName>
</protein>
<name>A0A222MWF1_9BACT</name>
<dbReference type="RefSeq" id="WP_094752809.1">
    <property type="nucleotide sequence ID" value="NZ_CP022347.1"/>
</dbReference>
<reference evidence="1 2" key="1">
    <citation type="submission" date="2017-07" db="EMBL/GenBank/DDBJ databases">
        <title>Analysis of two Campylobacter avium genomes and identification of a novel hippuricase gene.</title>
        <authorList>
            <person name="Miller W.G."/>
            <person name="Chapman M.H."/>
            <person name="Yee E."/>
            <person name="Revez J."/>
            <person name="Bono J.L."/>
            <person name="Rossi M."/>
        </authorList>
    </citation>
    <scope>NUCLEOTIDE SEQUENCE [LARGE SCALE GENOMIC DNA]</scope>
    <source>
        <strain evidence="1 2">LMG 24591</strain>
    </source>
</reference>
<dbReference type="Proteomes" id="UP000201169">
    <property type="component" value="Chromosome"/>
</dbReference>
<keyword evidence="2" id="KW-1185">Reference proteome</keyword>
<proteinExistence type="predicted"/>